<comment type="similarity">
    <text evidence="2 5">Belongs to the aldose epimerase family.</text>
</comment>
<feature type="active site" description="Proton acceptor" evidence="6">
    <location>
        <position position="293"/>
    </location>
</feature>
<evidence type="ECO:0000313" key="10">
    <source>
        <dbReference type="Proteomes" id="UP000623958"/>
    </source>
</evidence>
<feature type="binding site" evidence="7">
    <location>
        <position position="237"/>
    </location>
    <ligand>
        <name>beta-D-galactose</name>
        <dbReference type="ChEBI" id="CHEBI:27667"/>
    </ligand>
</feature>
<accession>A0A919F6Y2</accession>
<comment type="catalytic activity">
    <reaction evidence="5">
        <text>alpha-D-glucose = beta-D-glucose</text>
        <dbReference type="Rhea" id="RHEA:10264"/>
        <dbReference type="ChEBI" id="CHEBI:15903"/>
        <dbReference type="ChEBI" id="CHEBI:17925"/>
        <dbReference type="EC" id="5.1.3.3"/>
    </reaction>
</comment>
<dbReference type="GO" id="GO:0006006">
    <property type="term" value="P:glucose metabolic process"/>
    <property type="evidence" value="ECO:0007669"/>
    <property type="project" value="TreeGrafter"/>
</dbReference>
<dbReference type="PANTHER" id="PTHR10091">
    <property type="entry name" value="ALDOSE-1-EPIMERASE"/>
    <property type="match status" value="1"/>
</dbReference>
<name>A0A919F6Y2_9XANT</name>
<feature type="binding site" evidence="8">
    <location>
        <begin position="165"/>
        <end position="167"/>
    </location>
    <ligand>
        <name>beta-D-galactose</name>
        <dbReference type="ChEBI" id="CHEBI:27667"/>
    </ligand>
</feature>
<proteinExistence type="inferred from homology"/>
<evidence type="ECO:0000256" key="3">
    <source>
        <dbReference type="ARBA" id="ARBA00023235"/>
    </source>
</evidence>
<evidence type="ECO:0000256" key="6">
    <source>
        <dbReference type="PIRSR" id="PIRSR005096-1"/>
    </source>
</evidence>
<dbReference type="NCBIfam" id="NF008277">
    <property type="entry name" value="PRK11055.1"/>
    <property type="match status" value="1"/>
</dbReference>
<dbReference type="GO" id="GO:0033499">
    <property type="term" value="P:galactose catabolic process via UDP-galactose, Leloir pathway"/>
    <property type="evidence" value="ECO:0007669"/>
    <property type="project" value="TreeGrafter"/>
</dbReference>
<evidence type="ECO:0000256" key="2">
    <source>
        <dbReference type="ARBA" id="ARBA00006206"/>
    </source>
</evidence>
<dbReference type="GO" id="GO:0004034">
    <property type="term" value="F:aldose 1-epimerase activity"/>
    <property type="evidence" value="ECO:0007669"/>
    <property type="project" value="UniProtKB-EC"/>
</dbReference>
<evidence type="ECO:0000313" key="9">
    <source>
        <dbReference type="EMBL" id="GHH51533.1"/>
    </source>
</evidence>
<comment type="caution">
    <text evidence="9">The sequence shown here is derived from an EMBL/GenBank/DDBJ whole genome shotgun (WGS) entry which is preliminary data.</text>
</comment>
<feature type="active site" description="Proton donor" evidence="6">
    <location>
        <position position="165"/>
    </location>
</feature>
<dbReference type="AlphaFoldDB" id="A0A919F6Y2"/>
<dbReference type="EC" id="5.1.3.3" evidence="5"/>
<reference evidence="9" key="2">
    <citation type="submission" date="2020-09" db="EMBL/GenBank/DDBJ databases">
        <authorList>
            <person name="Sun Q."/>
            <person name="Ohkuma M."/>
        </authorList>
    </citation>
    <scope>NUCLEOTIDE SEQUENCE</scope>
    <source>
        <strain evidence="9">JCM 13306</strain>
    </source>
</reference>
<organism evidence="9 10">
    <name type="scientific">Xanthomonas boreopolis</name>
    <dbReference type="NCBI Taxonomy" id="86183"/>
    <lineage>
        <taxon>Bacteria</taxon>
        <taxon>Pseudomonadati</taxon>
        <taxon>Pseudomonadota</taxon>
        <taxon>Gammaproteobacteria</taxon>
        <taxon>Lysobacterales</taxon>
        <taxon>Lysobacteraceae</taxon>
        <taxon>Xanthomonas</taxon>
    </lineage>
</organism>
<dbReference type="InterPro" id="IPR015443">
    <property type="entry name" value="Aldose_1-epimerase"/>
</dbReference>
<feature type="binding site" evidence="8">
    <location>
        <begin position="69"/>
        <end position="70"/>
    </location>
    <ligand>
        <name>beta-D-galactose</name>
        <dbReference type="ChEBI" id="CHEBI:27667"/>
    </ligand>
</feature>
<dbReference type="Gene3D" id="2.70.98.10">
    <property type="match status" value="1"/>
</dbReference>
<dbReference type="Proteomes" id="UP000623958">
    <property type="component" value="Unassembled WGS sequence"/>
</dbReference>
<gene>
    <name evidence="9" type="primary">galM</name>
    <name evidence="9" type="ORF">GCM10009090_13980</name>
</gene>
<dbReference type="SUPFAM" id="SSF74650">
    <property type="entry name" value="Galactose mutarotase-like"/>
    <property type="match status" value="1"/>
</dbReference>
<dbReference type="EMBL" id="BNBA01000008">
    <property type="protein sequence ID" value="GHH51533.1"/>
    <property type="molecule type" value="Genomic_DNA"/>
</dbReference>
<evidence type="ECO:0000256" key="7">
    <source>
        <dbReference type="PIRSR" id="PIRSR005096-2"/>
    </source>
</evidence>
<protein>
    <recommendedName>
        <fullName evidence="5">Aldose 1-epimerase</fullName>
        <ecNumber evidence="5">5.1.3.3</ecNumber>
    </recommendedName>
</protein>
<keyword evidence="10" id="KW-1185">Reference proteome</keyword>
<dbReference type="InterPro" id="IPR014718">
    <property type="entry name" value="GH-type_carb-bd"/>
</dbReference>
<dbReference type="PANTHER" id="PTHR10091:SF0">
    <property type="entry name" value="GALACTOSE MUTAROTASE"/>
    <property type="match status" value="1"/>
</dbReference>
<evidence type="ECO:0000256" key="8">
    <source>
        <dbReference type="PIRSR" id="PIRSR005096-3"/>
    </source>
</evidence>
<dbReference type="CDD" id="cd09019">
    <property type="entry name" value="galactose_mutarotase_like"/>
    <property type="match status" value="1"/>
</dbReference>
<keyword evidence="4 5" id="KW-0119">Carbohydrate metabolism</keyword>
<dbReference type="InterPro" id="IPR008183">
    <property type="entry name" value="Aldose_1/G6P_1-epimerase"/>
</dbReference>
<dbReference type="GO" id="GO:0005737">
    <property type="term" value="C:cytoplasm"/>
    <property type="evidence" value="ECO:0007669"/>
    <property type="project" value="TreeGrafter"/>
</dbReference>
<dbReference type="InterPro" id="IPR047215">
    <property type="entry name" value="Galactose_mutarotase-like"/>
</dbReference>
<dbReference type="PIRSF" id="PIRSF005096">
    <property type="entry name" value="GALM"/>
    <property type="match status" value="1"/>
</dbReference>
<dbReference type="GO" id="GO:0030246">
    <property type="term" value="F:carbohydrate binding"/>
    <property type="evidence" value="ECO:0007669"/>
    <property type="project" value="InterPro"/>
</dbReference>
<dbReference type="InterPro" id="IPR011013">
    <property type="entry name" value="Gal_mutarotase_sf_dom"/>
</dbReference>
<dbReference type="Pfam" id="PF01263">
    <property type="entry name" value="Aldose_epim"/>
    <property type="match status" value="1"/>
</dbReference>
<reference evidence="9" key="1">
    <citation type="journal article" date="2014" name="Int. J. Syst. Evol. Microbiol.">
        <title>Complete genome sequence of Corynebacterium casei LMG S-19264T (=DSM 44701T), isolated from a smear-ripened cheese.</title>
        <authorList>
            <consortium name="US DOE Joint Genome Institute (JGI-PGF)"/>
            <person name="Walter F."/>
            <person name="Albersmeier A."/>
            <person name="Kalinowski J."/>
            <person name="Ruckert C."/>
        </authorList>
    </citation>
    <scope>NUCLEOTIDE SEQUENCE</scope>
    <source>
        <strain evidence="9">JCM 13306</strain>
    </source>
</reference>
<keyword evidence="3 5" id="KW-0413">Isomerase</keyword>
<comment type="pathway">
    <text evidence="1 5">Carbohydrate metabolism; hexose metabolism.</text>
</comment>
<evidence type="ECO:0000256" key="1">
    <source>
        <dbReference type="ARBA" id="ARBA00005028"/>
    </source>
</evidence>
<evidence type="ECO:0000256" key="4">
    <source>
        <dbReference type="ARBA" id="ARBA00023277"/>
    </source>
</evidence>
<evidence type="ECO:0000256" key="5">
    <source>
        <dbReference type="PIRNR" id="PIRNR005096"/>
    </source>
</evidence>
<sequence>MPDGTDVHAIALENDHGLRAEVLTYGGILRRLEVPAGDGHVDVVLGLADLPAYLADHDSLGILVGRFGNRIANGRFVLDGVEHQLSRNEGPNHLHGGVRGFGHRLWEVRERSRERVLLARVSPAGEEGYPGTLEVSAEFRLRGHCLELCYRARTDAPTPVNLTHHPYFNLAGDRLVPVAAQVLRIPAGHYLPVDAALIPTGQIADVHGTPFDFRVPGTLDAKRIAGDPQLARGKGYDHCLVLDPAHAACTAELYSPHSGVAMRLTSPMPAVQLYEGQMLDHSHPELGRGLCLEPQQFPDAPNHAGFPDTILRPGQDYLHRIEYRFGVPGRDAGWDEVVAALDRARAGG</sequence>